<dbReference type="EMBL" id="CM044706">
    <property type="protein sequence ID" value="KAI5658386.1"/>
    <property type="molecule type" value="Genomic_DNA"/>
</dbReference>
<accession>A0ACC0ACS5</accession>
<organism evidence="1 2">
    <name type="scientific">Catharanthus roseus</name>
    <name type="common">Madagascar periwinkle</name>
    <name type="synonym">Vinca rosea</name>
    <dbReference type="NCBI Taxonomy" id="4058"/>
    <lineage>
        <taxon>Eukaryota</taxon>
        <taxon>Viridiplantae</taxon>
        <taxon>Streptophyta</taxon>
        <taxon>Embryophyta</taxon>
        <taxon>Tracheophyta</taxon>
        <taxon>Spermatophyta</taxon>
        <taxon>Magnoliopsida</taxon>
        <taxon>eudicotyledons</taxon>
        <taxon>Gunneridae</taxon>
        <taxon>Pentapetalae</taxon>
        <taxon>asterids</taxon>
        <taxon>lamiids</taxon>
        <taxon>Gentianales</taxon>
        <taxon>Apocynaceae</taxon>
        <taxon>Rauvolfioideae</taxon>
        <taxon>Vinceae</taxon>
        <taxon>Catharanthinae</taxon>
        <taxon>Catharanthus</taxon>
    </lineage>
</organism>
<protein>
    <submittedName>
        <fullName evidence="1">Uncharacterized protein</fullName>
    </submittedName>
</protein>
<evidence type="ECO:0000313" key="2">
    <source>
        <dbReference type="Proteomes" id="UP001060085"/>
    </source>
</evidence>
<dbReference type="Proteomes" id="UP001060085">
    <property type="component" value="Linkage Group LG06"/>
</dbReference>
<comment type="caution">
    <text evidence="1">The sequence shown here is derived from an EMBL/GenBank/DDBJ whole genome shotgun (WGS) entry which is preliminary data.</text>
</comment>
<proteinExistence type="predicted"/>
<evidence type="ECO:0000313" key="1">
    <source>
        <dbReference type="EMBL" id="KAI5658386.1"/>
    </source>
</evidence>
<gene>
    <name evidence="1" type="ORF">M9H77_27179</name>
</gene>
<keyword evidence="2" id="KW-1185">Reference proteome</keyword>
<reference evidence="2" key="1">
    <citation type="journal article" date="2023" name="Nat. Plants">
        <title>Single-cell RNA sequencing provides a high-resolution roadmap for understanding the multicellular compartmentation of specialized metabolism.</title>
        <authorList>
            <person name="Sun S."/>
            <person name="Shen X."/>
            <person name="Li Y."/>
            <person name="Li Y."/>
            <person name="Wang S."/>
            <person name="Li R."/>
            <person name="Zhang H."/>
            <person name="Shen G."/>
            <person name="Guo B."/>
            <person name="Wei J."/>
            <person name="Xu J."/>
            <person name="St-Pierre B."/>
            <person name="Chen S."/>
            <person name="Sun C."/>
        </authorList>
    </citation>
    <scope>NUCLEOTIDE SEQUENCE [LARGE SCALE GENOMIC DNA]</scope>
</reference>
<sequence length="179" mass="19390">MVNEKENGQEQRVSWAVKGKEKEVGIVLGSQDLSLPSFSCVSAVSNADSETRQLLQQTSPVAVAVPVSVVMQMQQVVIAAPTEVAQAPSGRKVLGVSDKLLSIPELFSFLSSKKIISVVIALHLGSLLPSIICEDQYAFLKDWSITDNILLALELTQSINRKTPGGNLTLKLDLQKDFE</sequence>
<name>A0ACC0ACS5_CATRO</name>